<evidence type="ECO:0000313" key="3">
    <source>
        <dbReference type="Proteomes" id="UP000544110"/>
    </source>
</evidence>
<evidence type="ECO:0000259" key="1">
    <source>
        <dbReference type="PROSITE" id="PS50112"/>
    </source>
</evidence>
<sequence>MSQTIVPTGRARVLGDDEIIVSKTDLRGHLTYVNDLFVDISGYEEADLLGKPHNIIRHPSMPRAVFGLLWETLQSGEELFAYVVNLCANGDHYWVFAHVTPTRDRSGAVTGYHSNRRSVSPRTIERVQRLYDRLLVAERRESGGRAATAAGTAELHAALGESGTTYDRWVWSLLEKQAA</sequence>
<organism evidence="2 3">
    <name type="scientific">Nocardioides perillae</name>
    <dbReference type="NCBI Taxonomy" id="1119534"/>
    <lineage>
        <taxon>Bacteria</taxon>
        <taxon>Bacillati</taxon>
        <taxon>Actinomycetota</taxon>
        <taxon>Actinomycetes</taxon>
        <taxon>Propionibacteriales</taxon>
        <taxon>Nocardioidaceae</taxon>
        <taxon>Nocardioides</taxon>
    </lineage>
</organism>
<dbReference type="InterPro" id="IPR000014">
    <property type="entry name" value="PAS"/>
</dbReference>
<reference evidence="2 3" key="1">
    <citation type="submission" date="2020-07" db="EMBL/GenBank/DDBJ databases">
        <title>Sequencing the genomes of 1000 actinobacteria strains.</title>
        <authorList>
            <person name="Klenk H.-P."/>
        </authorList>
    </citation>
    <scope>NUCLEOTIDE SEQUENCE [LARGE SCALE GENOMIC DNA]</scope>
    <source>
        <strain evidence="2 3">DSM 24552</strain>
    </source>
</reference>
<evidence type="ECO:0000313" key="2">
    <source>
        <dbReference type="EMBL" id="NYG56551.1"/>
    </source>
</evidence>
<accession>A0A7Y9RW95</accession>
<dbReference type="Pfam" id="PF08447">
    <property type="entry name" value="PAS_3"/>
    <property type="match status" value="1"/>
</dbReference>
<dbReference type="NCBIfam" id="TIGR00229">
    <property type="entry name" value="sensory_box"/>
    <property type="match status" value="1"/>
</dbReference>
<proteinExistence type="predicted"/>
<comment type="caution">
    <text evidence="2">The sequence shown here is derived from an EMBL/GenBank/DDBJ whole genome shotgun (WGS) entry which is preliminary data.</text>
</comment>
<dbReference type="CDD" id="cd00130">
    <property type="entry name" value="PAS"/>
    <property type="match status" value="1"/>
</dbReference>
<keyword evidence="3" id="KW-1185">Reference proteome</keyword>
<dbReference type="EMBL" id="JACCAC010000001">
    <property type="protein sequence ID" value="NYG56551.1"/>
    <property type="molecule type" value="Genomic_DNA"/>
</dbReference>
<gene>
    <name evidence="2" type="ORF">BJ989_002855</name>
</gene>
<dbReference type="Gene3D" id="3.30.450.20">
    <property type="entry name" value="PAS domain"/>
    <property type="match status" value="1"/>
</dbReference>
<dbReference type="AlphaFoldDB" id="A0A7Y9RW95"/>
<dbReference type="Proteomes" id="UP000544110">
    <property type="component" value="Unassembled WGS sequence"/>
</dbReference>
<dbReference type="RefSeq" id="WP_179518784.1">
    <property type="nucleotide sequence ID" value="NZ_JACCAC010000001.1"/>
</dbReference>
<dbReference type="PROSITE" id="PS50112">
    <property type="entry name" value="PAS"/>
    <property type="match status" value="1"/>
</dbReference>
<feature type="domain" description="PAS" evidence="1">
    <location>
        <begin position="25"/>
        <end position="76"/>
    </location>
</feature>
<name>A0A7Y9RW95_9ACTN</name>
<dbReference type="SUPFAM" id="SSF55785">
    <property type="entry name" value="PYP-like sensor domain (PAS domain)"/>
    <property type="match status" value="1"/>
</dbReference>
<dbReference type="InterPro" id="IPR035965">
    <property type="entry name" value="PAS-like_dom_sf"/>
</dbReference>
<protein>
    <submittedName>
        <fullName evidence="2">PAS domain S-box-containing protein</fullName>
    </submittedName>
</protein>
<dbReference type="InterPro" id="IPR013655">
    <property type="entry name" value="PAS_fold_3"/>
</dbReference>